<keyword evidence="2" id="KW-1185">Reference proteome</keyword>
<dbReference type="InterPro" id="IPR007485">
    <property type="entry name" value="LPS_assembly_LptE"/>
</dbReference>
<gene>
    <name evidence="1" type="ORF">CEW89_11930</name>
</gene>
<reference evidence="1 2" key="1">
    <citation type="submission" date="2017-06" db="EMBL/GenBank/DDBJ databases">
        <title>Celeribacter sp. TSPH2 complete genome sequence.</title>
        <authorList>
            <person name="Woo J.-H."/>
            <person name="Kim H.-S."/>
        </authorList>
    </citation>
    <scope>NUCLEOTIDE SEQUENCE [LARGE SCALE GENOMIC DNA]</scope>
    <source>
        <strain evidence="1 2">TSPH2</strain>
    </source>
</reference>
<dbReference type="AlphaFoldDB" id="A0A291GDS1"/>
<dbReference type="KEGG" id="ceh:CEW89_11930"/>
<dbReference type="STRING" id="1758178.GCA_001550095_00366"/>
<dbReference type="EMBL" id="CP022196">
    <property type="protein sequence ID" value="ATG48210.1"/>
    <property type="molecule type" value="Genomic_DNA"/>
</dbReference>
<dbReference type="Pfam" id="PF04390">
    <property type="entry name" value="LptE"/>
    <property type="match status" value="1"/>
</dbReference>
<name>A0A291GDS1_9RHOB</name>
<dbReference type="InterPro" id="IPR006311">
    <property type="entry name" value="TAT_signal"/>
</dbReference>
<evidence type="ECO:0000313" key="2">
    <source>
        <dbReference type="Proteomes" id="UP000217935"/>
    </source>
</evidence>
<sequence length="179" mass="19536">MAGRRRNSSSYRAASSMSSFDRRTFLISLAALTGCGFSPAYGPGGAGALLRGKVDIDAPWDRESYNLNKRLTEQFGPSETPLYRLTYKISTSESQVGITRDQEILRYHVEGQVNYTLLNIATGQPLIARYVSSFTSYSATGSSVDTLTASRDAYARLMVLLADQMVSQIITLATPTPAE</sequence>
<dbReference type="PROSITE" id="PS51257">
    <property type="entry name" value="PROKAR_LIPOPROTEIN"/>
    <property type="match status" value="1"/>
</dbReference>
<dbReference type="GO" id="GO:0043165">
    <property type="term" value="P:Gram-negative-bacterium-type cell outer membrane assembly"/>
    <property type="evidence" value="ECO:0007669"/>
    <property type="project" value="InterPro"/>
</dbReference>
<dbReference type="PROSITE" id="PS51318">
    <property type="entry name" value="TAT"/>
    <property type="match status" value="1"/>
</dbReference>
<dbReference type="GO" id="GO:0019867">
    <property type="term" value="C:outer membrane"/>
    <property type="evidence" value="ECO:0007669"/>
    <property type="project" value="InterPro"/>
</dbReference>
<evidence type="ECO:0008006" key="3">
    <source>
        <dbReference type="Google" id="ProtNLM"/>
    </source>
</evidence>
<dbReference type="Gene3D" id="3.30.160.150">
    <property type="entry name" value="Lipoprotein like domain"/>
    <property type="match status" value="1"/>
</dbReference>
<organism evidence="1 2">
    <name type="scientific">Celeribacter ethanolicus</name>
    <dbReference type="NCBI Taxonomy" id="1758178"/>
    <lineage>
        <taxon>Bacteria</taxon>
        <taxon>Pseudomonadati</taxon>
        <taxon>Pseudomonadota</taxon>
        <taxon>Alphaproteobacteria</taxon>
        <taxon>Rhodobacterales</taxon>
        <taxon>Roseobacteraceae</taxon>
        <taxon>Celeribacter</taxon>
    </lineage>
</organism>
<dbReference type="Proteomes" id="UP000217935">
    <property type="component" value="Chromosome"/>
</dbReference>
<accession>A0A291GDS1</accession>
<proteinExistence type="predicted"/>
<evidence type="ECO:0000313" key="1">
    <source>
        <dbReference type="EMBL" id="ATG48210.1"/>
    </source>
</evidence>
<protein>
    <recommendedName>
        <fullName evidence="3">LPS-assembly lipoprotein</fullName>
    </recommendedName>
</protein>